<accession>A0A653BIL1</accession>
<dbReference type="Proteomes" id="UP000410492">
    <property type="component" value="Unassembled WGS sequence"/>
</dbReference>
<evidence type="ECO:0000313" key="1">
    <source>
        <dbReference type="EMBL" id="VEN34815.1"/>
    </source>
</evidence>
<dbReference type="AlphaFoldDB" id="A0A653BIL1"/>
<protein>
    <submittedName>
        <fullName evidence="1">Uncharacterized protein</fullName>
    </submittedName>
</protein>
<gene>
    <name evidence="1" type="ORF">CALMAC_LOCUS886</name>
</gene>
<proteinExistence type="predicted"/>
<keyword evidence="2" id="KW-1185">Reference proteome</keyword>
<organism evidence="1 2">
    <name type="scientific">Callosobruchus maculatus</name>
    <name type="common">Southern cowpea weevil</name>
    <name type="synonym">Pulse bruchid</name>
    <dbReference type="NCBI Taxonomy" id="64391"/>
    <lineage>
        <taxon>Eukaryota</taxon>
        <taxon>Metazoa</taxon>
        <taxon>Ecdysozoa</taxon>
        <taxon>Arthropoda</taxon>
        <taxon>Hexapoda</taxon>
        <taxon>Insecta</taxon>
        <taxon>Pterygota</taxon>
        <taxon>Neoptera</taxon>
        <taxon>Endopterygota</taxon>
        <taxon>Coleoptera</taxon>
        <taxon>Polyphaga</taxon>
        <taxon>Cucujiformia</taxon>
        <taxon>Chrysomeloidea</taxon>
        <taxon>Chrysomelidae</taxon>
        <taxon>Bruchinae</taxon>
        <taxon>Bruchini</taxon>
        <taxon>Callosobruchus</taxon>
    </lineage>
</organism>
<dbReference type="OrthoDB" id="6499973at2759"/>
<evidence type="ECO:0000313" key="2">
    <source>
        <dbReference type="Proteomes" id="UP000410492"/>
    </source>
</evidence>
<name>A0A653BIL1_CALMS</name>
<reference evidence="1 2" key="1">
    <citation type="submission" date="2019-01" db="EMBL/GenBank/DDBJ databases">
        <authorList>
            <person name="Sayadi A."/>
        </authorList>
    </citation>
    <scope>NUCLEOTIDE SEQUENCE [LARGE SCALE GENOMIC DNA]</scope>
</reference>
<sequence>MVQNVTAGQLPIKPPKYPEVASDAVRVGIIAGRRDARGVQTALAARSSVSRASTFVGGTSPSLERHRRRTSHVIAPHVLRCWT</sequence>
<dbReference type="EMBL" id="CAACVG010000993">
    <property type="protein sequence ID" value="VEN34815.1"/>
    <property type="molecule type" value="Genomic_DNA"/>
</dbReference>